<dbReference type="Proteomes" id="UP000814033">
    <property type="component" value="Unassembled WGS sequence"/>
</dbReference>
<gene>
    <name evidence="1" type="ORF">FA95DRAFT_1543667</name>
</gene>
<reference evidence="1" key="2">
    <citation type="journal article" date="2022" name="New Phytol.">
        <title>Evolutionary transition to the ectomycorrhizal habit in the genomes of a hyperdiverse lineage of mushroom-forming fungi.</title>
        <authorList>
            <person name="Looney B."/>
            <person name="Miyauchi S."/>
            <person name="Morin E."/>
            <person name="Drula E."/>
            <person name="Courty P.E."/>
            <person name="Kohler A."/>
            <person name="Kuo A."/>
            <person name="LaButti K."/>
            <person name="Pangilinan J."/>
            <person name="Lipzen A."/>
            <person name="Riley R."/>
            <person name="Andreopoulos W."/>
            <person name="He G."/>
            <person name="Johnson J."/>
            <person name="Nolan M."/>
            <person name="Tritt A."/>
            <person name="Barry K.W."/>
            <person name="Grigoriev I.V."/>
            <person name="Nagy L.G."/>
            <person name="Hibbett D."/>
            <person name="Henrissat B."/>
            <person name="Matheny P.B."/>
            <person name="Labbe J."/>
            <person name="Martin F.M."/>
        </authorList>
    </citation>
    <scope>NUCLEOTIDE SEQUENCE</scope>
    <source>
        <strain evidence="1">FP105234-sp</strain>
    </source>
</reference>
<name>A0ACB8RN10_9AGAM</name>
<evidence type="ECO:0000313" key="2">
    <source>
        <dbReference type="Proteomes" id="UP000814033"/>
    </source>
</evidence>
<accession>A0ACB8RN10</accession>
<evidence type="ECO:0000313" key="1">
    <source>
        <dbReference type="EMBL" id="KAI0045440.1"/>
    </source>
</evidence>
<protein>
    <submittedName>
        <fullName evidence="1">Cytochrome P450</fullName>
    </submittedName>
</protein>
<comment type="caution">
    <text evidence="1">The sequence shown here is derived from an EMBL/GenBank/DDBJ whole genome shotgun (WGS) entry which is preliminary data.</text>
</comment>
<sequence>MLITLLDIALAGIAVWLVKTILSSKRSPAPLPPGPKGLPLLSNLLDLPQKEQWKTFADWGRKYGPIVHVRALGQSFIILNDVHIAGDMLEKKSTIYSDRPVFVMAAELTGWKDTLVFTPPGERFKEYRKYLHGAVGTRSVLEKLNGLFETEAHKFLKRVLRKPEAIAENIRETAGSVILQVTYGYEPREDQDDLVDLVELALRQFTEVMEPNAFLVDLIPPLRYVPSWFPGAGWKKKAEYYHDTLQQMSDVPLQFVRKQMSEGTNSPSMVSSLLEENTTPEQERNIKWAAASMYSAGSDTTVSAIYSLFLAMTIYPEVQRKAQAEIDALVGNDRLPTFADRAQLPYVEALISEILRWGTITPLGVPHTLSRDDIHNGYVIPQGAIVLTNVKGMLHNPDVYADPWTFKPERFISAEGKLAEQDPRSCCFGFGRRICPGINLADATIWSSVAMSLAVFNIRRKVVDGVEIIPEPRFEDSMISHPSPFSCTIKPRSAKAESLIFSD</sequence>
<organism evidence="1 2">
    <name type="scientific">Auriscalpium vulgare</name>
    <dbReference type="NCBI Taxonomy" id="40419"/>
    <lineage>
        <taxon>Eukaryota</taxon>
        <taxon>Fungi</taxon>
        <taxon>Dikarya</taxon>
        <taxon>Basidiomycota</taxon>
        <taxon>Agaricomycotina</taxon>
        <taxon>Agaricomycetes</taxon>
        <taxon>Russulales</taxon>
        <taxon>Auriscalpiaceae</taxon>
        <taxon>Auriscalpium</taxon>
    </lineage>
</organism>
<reference evidence="1" key="1">
    <citation type="submission" date="2021-02" db="EMBL/GenBank/DDBJ databases">
        <authorList>
            <consortium name="DOE Joint Genome Institute"/>
            <person name="Ahrendt S."/>
            <person name="Looney B.P."/>
            <person name="Miyauchi S."/>
            <person name="Morin E."/>
            <person name="Drula E."/>
            <person name="Courty P.E."/>
            <person name="Chicoki N."/>
            <person name="Fauchery L."/>
            <person name="Kohler A."/>
            <person name="Kuo A."/>
            <person name="Labutti K."/>
            <person name="Pangilinan J."/>
            <person name="Lipzen A."/>
            <person name="Riley R."/>
            <person name="Andreopoulos W."/>
            <person name="He G."/>
            <person name="Johnson J."/>
            <person name="Barry K.W."/>
            <person name="Grigoriev I.V."/>
            <person name="Nagy L."/>
            <person name="Hibbett D."/>
            <person name="Henrissat B."/>
            <person name="Matheny P.B."/>
            <person name="Labbe J."/>
            <person name="Martin F."/>
        </authorList>
    </citation>
    <scope>NUCLEOTIDE SEQUENCE</scope>
    <source>
        <strain evidence="1">FP105234-sp</strain>
    </source>
</reference>
<dbReference type="EMBL" id="MU275951">
    <property type="protein sequence ID" value="KAI0045440.1"/>
    <property type="molecule type" value="Genomic_DNA"/>
</dbReference>
<proteinExistence type="predicted"/>
<keyword evidence="2" id="KW-1185">Reference proteome</keyword>